<dbReference type="PANTHER" id="PTHR28136">
    <property type="entry name" value="NUCLEUS EXPORT PROTEIN BRR6"/>
    <property type="match status" value="1"/>
</dbReference>
<dbReference type="STRING" id="683960.A0A1E3NX82"/>
<evidence type="ECO:0000313" key="3">
    <source>
        <dbReference type="EMBL" id="ODQ57705.1"/>
    </source>
</evidence>
<keyword evidence="1" id="KW-0472">Membrane</keyword>
<reference evidence="3 4" key="1">
    <citation type="journal article" date="2016" name="Proc. Natl. Acad. Sci. U.S.A.">
        <title>Comparative genomics of biotechnologically important yeasts.</title>
        <authorList>
            <person name="Riley R."/>
            <person name="Haridas S."/>
            <person name="Wolfe K.H."/>
            <person name="Lopes M.R."/>
            <person name="Hittinger C.T."/>
            <person name="Goeker M."/>
            <person name="Salamov A.A."/>
            <person name="Wisecaver J.H."/>
            <person name="Long T.M."/>
            <person name="Calvey C.H."/>
            <person name="Aerts A.L."/>
            <person name="Barry K.W."/>
            <person name="Choi C."/>
            <person name="Clum A."/>
            <person name="Coughlan A.Y."/>
            <person name="Deshpande S."/>
            <person name="Douglass A.P."/>
            <person name="Hanson S.J."/>
            <person name="Klenk H.-P."/>
            <person name="LaButti K.M."/>
            <person name="Lapidus A."/>
            <person name="Lindquist E.A."/>
            <person name="Lipzen A.M."/>
            <person name="Meier-Kolthoff J.P."/>
            <person name="Ohm R.A."/>
            <person name="Otillar R.P."/>
            <person name="Pangilinan J.L."/>
            <person name="Peng Y."/>
            <person name="Rokas A."/>
            <person name="Rosa C.A."/>
            <person name="Scheuner C."/>
            <person name="Sibirny A.A."/>
            <person name="Slot J.C."/>
            <person name="Stielow J.B."/>
            <person name="Sun H."/>
            <person name="Kurtzman C.P."/>
            <person name="Blackwell M."/>
            <person name="Grigoriev I.V."/>
            <person name="Jeffries T.W."/>
        </authorList>
    </citation>
    <scope>NUCLEOTIDE SEQUENCE [LARGE SCALE GENOMIC DNA]</scope>
    <source>
        <strain evidence="4">ATCC 58044 / CBS 1984 / NCYC 433 / NRRL Y-366-8</strain>
    </source>
</reference>
<keyword evidence="1" id="KW-1133">Transmembrane helix</keyword>
<dbReference type="AlphaFoldDB" id="A0A1E3NX82"/>
<evidence type="ECO:0000256" key="1">
    <source>
        <dbReference type="SAM" id="Phobius"/>
    </source>
</evidence>
<dbReference type="GO" id="GO:0006998">
    <property type="term" value="P:nuclear envelope organization"/>
    <property type="evidence" value="ECO:0007669"/>
    <property type="project" value="InterPro"/>
</dbReference>
<feature type="non-terminal residue" evidence="3">
    <location>
        <position position="1"/>
    </location>
</feature>
<organism evidence="3 4">
    <name type="scientific">Wickerhamomyces anomalus (strain ATCC 58044 / CBS 1984 / NCYC 433 / NRRL Y-366-8)</name>
    <name type="common">Yeast</name>
    <name type="synonym">Hansenula anomala</name>
    <dbReference type="NCBI Taxonomy" id="683960"/>
    <lineage>
        <taxon>Eukaryota</taxon>
        <taxon>Fungi</taxon>
        <taxon>Dikarya</taxon>
        <taxon>Ascomycota</taxon>
        <taxon>Saccharomycotina</taxon>
        <taxon>Saccharomycetes</taxon>
        <taxon>Phaffomycetales</taxon>
        <taxon>Wickerhamomycetaceae</taxon>
        <taxon>Wickerhamomyces</taxon>
    </lineage>
</organism>
<dbReference type="OrthoDB" id="5961at2759"/>
<evidence type="ECO:0000259" key="2">
    <source>
        <dbReference type="SMART" id="SM01042"/>
    </source>
</evidence>
<dbReference type="GO" id="GO:0055088">
    <property type="term" value="P:lipid homeostasis"/>
    <property type="evidence" value="ECO:0007669"/>
    <property type="project" value="InterPro"/>
</dbReference>
<feature type="non-terminal residue" evidence="3">
    <location>
        <position position="139"/>
    </location>
</feature>
<feature type="transmembrane region" description="Helical" evidence="1">
    <location>
        <begin position="6"/>
        <end position="28"/>
    </location>
</feature>
<feature type="domain" description="Brl1/Brr6" evidence="2">
    <location>
        <begin position="4"/>
        <end position="137"/>
    </location>
</feature>
<name>A0A1E3NX82_WICAA</name>
<feature type="transmembrane region" description="Helical" evidence="1">
    <location>
        <begin position="117"/>
        <end position="136"/>
    </location>
</feature>
<proteinExistence type="predicted"/>
<keyword evidence="4" id="KW-1185">Reference proteome</keyword>
<dbReference type="GO" id="GO:0031965">
    <property type="term" value="C:nuclear membrane"/>
    <property type="evidence" value="ECO:0007669"/>
    <property type="project" value="InterPro"/>
</dbReference>
<gene>
    <name evidence="3" type="ORF">WICANDRAFT_19756</name>
</gene>
<dbReference type="SMART" id="SM01042">
    <property type="entry name" value="Brr6_like_C_C"/>
    <property type="match status" value="1"/>
</dbReference>
<dbReference type="InterPro" id="IPR018767">
    <property type="entry name" value="Brl1/Brr6_dom"/>
</dbReference>
<sequence length="139" mass="15682">PYILSLYLQLIFNVLIVSILLYFVYSFISTVKADVENKVDSYASDIIQEIALCSREYLRNNCQPGKRVVALEAACSQWEKCMNQDPTTVGRAKIGAETFAEIINGFIKPISWKSMTFLFLITVGSLVLTNAAFGTYRNY</sequence>
<accession>A0A1E3NX82</accession>
<dbReference type="Pfam" id="PF10104">
    <property type="entry name" value="Brr6_like_C_C"/>
    <property type="match status" value="1"/>
</dbReference>
<keyword evidence="1" id="KW-0812">Transmembrane</keyword>
<evidence type="ECO:0000313" key="4">
    <source>
        <dbReference type="Proteomes" id="UP000094112"/>
    </source>
</evidence>
<protein>
    <recommendedName>
        <fullName evidence="2">Brl1/Brr6 domain-containing protein</fullName>
    </recommendedName>
</protein>
<dbReference type="PANTHER" id="PTHR28136:SF1">
    <property type="entry name" value="NUCLEUS EXPORT PROTEIN BRL1"/>
    <property type="match status" value="1"/>
</dbReference>
<dbReference type="InterPro" id="IPR040202">
    <property type="entry name" value="Brl1/Brr6"/>
</dbReference>
<dbReference type="EMBL" id="KV454213">
    <property type="protein sequence ID" value="ODQ57705.1"/>
    <property type="molecule type" value="Genomic_DNA"/>
</dbReference>
<dbReference type="Proteomes" id="UP000094112">
    <property type="component" value="Unassembled WGS sequence"/>
</dbReference>
<dbReference type="RefSeq" id="XP_019036912.1">
    <property type="nucleotide sequence ID" value="XM_019180842.1"/>
</dbReference>
<dbReference type="GeneID" id="30198088"/>